<evidence type="ECO:0008006" key="4">
    <source>
        <dbReference type="Google" id="ProtNLM"/>
    </source>
</evidence>
<organism evidence="2 3">
    <name type="scientific">Bdellovibrio bacteriovorus</name>
    <dbReference type="NCBI Taxonomy" id="959"/>
    <lineage>
        <taxon>Bacteria</taxon>
        <taxon>Pseudomonadati</taxon>
        <taxon>Bdellovibrionota</taxon>
        <taxon>Bdellovibrionia</taxon>
        <taxon>Bdellovibrionales</taxon>
        <taxon>Pseudobdellovibrionaceae</taxon>
        <taxon>Bdellovibrio</taxon>
    </lineage>
</organism>
<evidence type="ECO:0000313" key="3">
    <source>
        <dbReference type="Proteomes" id="UP000075391"/>
    </source>
</evidence>
<sequence length="190" mass="21312">MFFIPFPLVIAEIVIFFVGVRHWGFLNTLGLYLLPCLLGLFIVSTVGRIALMTLQTTVMRGQLPASKILHSGAIFLSGLLFLVPSFFTRVLGLILFLPGLRHLAVWRFKLYMAKQVAKGMSGFAGGFSKGPFGFGNAGMDFRYYEFRNDGQGFRRTDGSSPQNEREVNEANVLDVTPIKITHEEKKKEEE</sequence>
<feature type="transmembrane region" description="Helical" evidence="1">
    <location>
        <begin position="74"/>
        <end position="97"/>
    </location>
</feature>
<evidence type="ECO:0000313" key="2">
    <source>
        <dbReference type="EMBL" id="KYG70525.1"/>
    </source>
</evidence>
<dbReference type="OrthoDB" id="5293056at2"/>
<feature type="transmembrane region" description="Helical" evidence="1">
    <location>
        <begin position="6"/>
        <end position="24"/>
    </location>
</feature>
<keyword evidence="1" id="KW-0812">Transmembrane</keyword>
<reference evidence="2 3" key="1">
    <citation type="submission" date="2016-03" db="EMBL/GenBank/DDBJ databases">
        <authorList>
            <person name="Ploux O."/>
        </authorList>
    </citation>
    <scope>NUCLEOTIDE SEQUENCE [LARGE SCALE GENOMIC DNA]</scope>
    <source>
        <strain evidence="2 3">BER2</strain>
    </source>
</reference>
<gene>
    <name evidence="2" type="ORF">AZI85_00845</name>
</gene>
<dbReference type="Proteomes" id="UP000075391">
    <property type="component" value="Unassembled WGS sequence"/>
</dbReference>
<dbReference type="EMBL" id="LUKF01000001">
    <property type="protein sequence ID" value="KYG70525.1"/>
    <property type="molecule type" value="Genomic_DNA"/>
</dbReference>
<dbReference type="GO" id="GO:0016020">
    <property type="term" value="C:membrane"/>
    <property type="evidence" value="ECO:0007669"/>
    <property type="project" value="InterPro"/>
</dbReference>
<keyword evidence="1" id="KW-1133">Transmembrane helix</keyword>
<dbReference type="InterPro" id="IPR007313">
    <property type="entry name" value="FxsA"/>
</dbReference>
<keyword evidence="1" id="KW-0472">Membrane</keyword>
<dbReference type="Pfam" id="PF04186">
    <property type="entry name" value="FxsA"/>
    <property type="match status" value="1"/>
</dbReference>
<dbReference type="NCBIfam" id="NF008528">
    <property type="entry name" value="PRK11463.1-2"/>
    <property type="match status" value="1"/>
</dbReference>
<dbReference type="PANTHER" id="PTHR35335">
    <property type="entry name" value="UPF0716 PROTEIN FXSA"/>
    <property type="match status" value="1"/>
</dbReference>
<name>A0A150WVH3_BDEBC</name>
<protein>
    <recommendedName>
        <fullName evidence="4">FxsA protein</fullName>
    </recommendedName>
</protein>
<evidence type="ECO:0000256" key="1">
    <source>
        <dbReference type="SAM" id="Phobius"/>
    </source>
</evidence>
<dbReference type="PANTHER" id="PTHR35335:SF1">
    <property type="entry name" value="UPF0716 PROTEIN FXSA"/>
    <property type="match status" value="1"/>
</dbReference>
<proteinExistence type="predicted"/>
<accession>A0A150WVH3</accession>
<comment type="caution">
    <text evidence="2">The sequence shown here is derived from an EMBL/GenBank/DDBJ whole genome shotgun (WGS) entry which is preliminary data.</text>
</comment>
<dbReference type="AlphaFoldDB" id="A0A150WVH3"/>
<feature type="transmembrane region" description="Helical" evidence="1">
    <location>
        <begin position="31"/>
        <end position="54"/>
    </location>
</feature>